<protein>
    <recommendedName>
        <fullName evidence="2">histidine kinase</fullName>
        <ecNumber evidence="2">2.7.13.3</ecNumber>
    </recommendedName>
</protein>
<dbReference type="GO" id="GO:0016036">
    <property type="term" value="P:cellular response to phosphate starvation"/>
    <property type="evidence" value="ECO:0007669"/>
    <property type="project" value="TreeGrafter"/>
</dbReference>
<dbReference type="GO" id="GO:0005886">
    <property type="term" value="C:plasma membrane"/>
    <property type="evidence" value="ECO:0007669"/>
    <property type="project" value="TreeGrafter"/>
</dbReference>
<comment type="catalytic activity">
    <reaction evidence="1">
        <text>ATP + protein L-histidine = ADP + protein N-phospho-L-histidine.</text>
        <dbReference type="EC" id="2.7.13.3"/>
    </reaction>
</comment>
<reference evidence="7 8" key="1">
    <citation type="submission" date="2017-08" db="EMBL/GenBank/DDBJ databases">
        <title>Draft genome sequence of filamentous cyanobacterium Calothrix elsteri CCALA 953.</title>
        <authorList>
            <person name="Gagunashvili A.N."/>
            <person name="Elster J."/>
            <person name="Andresson O.S."/>
        </authorList>
    </citation>
    <scope>NUCLEOTIDE SEQUENCE [LARGE SCALE GENOMIC DNA]</scope>
    <source>
        <strain evidence="7 8">CCALA 953</strain>
    </source>
</reference>
<dbReference type="PANTHER" id="PTHR45453:SF1">
    <property type="entry name" value="PHOSPHATE REGULON SENSOR PROTEIN PHOR"/>
    <property type="match status" value="1"/>
</dbReference>
<dbReference type="GO" id="GO:0000155">
    <property type="term" value="F:phosphorelay sensor kinase activity"/>
    <property type="evidence" value="ECO:0007669"/>
    <property type="project" value="TreeGrafter"/>
</dbReference>
<evidence type="ECO:0000256" key="6">
    <source>
        <dbReference type="ARBA" id="ARBA00023012"/>
    </source>
</evidence>
<dbReference type="AlphaFoldDB" id="A0A2A2TPT0"/>
<evidence type="ECO:0000256" key="2">
    <source>
        <dbReference type="ARBA" id="ARBA00012438"/>
    </source>
</evidence>
<evidence type="ECO:0000256" key="1">
    <source>
        <dbReference type="ARBA" id="ARBA00000085"/>
    </source>
</evidence>
<name>A0A2A2TPT0_9CYAN</name>
<dbReference type="SUPFAM" id="SSF55874">
    <property type="entry name" value="ATPase domain of HSP90 chaperone/DNA topoisomerase II/histidine kinase"/>
    <property type="match status" value="1"/>
</dbReference>
<accession>A0A2A2TPT0</accession>
<dbReference type="Gene3D" id="3.30.565.10">
    <property type="entry name" value="Histidine kinase-like ATPase, C-terminal domain"/>
    <property type="match status" value="1"/>
</dbReference>
<keyword evidence="8" id="KW-1185">Reference proteome</keyword>
<comment type="caution">
    <text evidence="7">The sequence shown here is derived from an EMBL/GenBank/DDBJ whole genome shotgun (WGS) entry which is preliminary data.</text>
</comment>
<dbReference type="InterPro" id="IPR036890">
    <property type="entry name" value="HATPase_C_sf"/>
</dbReference>
<evidence type="ECO:0000256" key="4">
    <source>
        <dbReference type="ARBA" id="ARBA00022679"/>
    </source>
</evidence>
<keyword evidence="6" id="KW-0902">Two-component regulatory system</keyword>
<dbReference type="RefSeq" id="WP_095719967.1">
    <property type="nucleotide sequence ID" value="NZ_NTFS01000007.1"/>
</dbReference>
<dbReference type="EMBL" id="NTFS01000007">
    <property type="protein sequence ID" value="PAX60536.1"/>
    <property type="molecule type" value="Genomic_DNA"/>
</dbReference>
<dbReference type="PANTHER" id="PTHR45453">
    <property type="entry name" value="PHOSPHATE REGULON SENSOR PROTEIN PHOR"/>
    <property type="match status" value="1"/>
</dbReference>
<gene>
    <name evidence="7" type="ORF">CK510_01325</name>
</gene>
<proteinExistence type="predicted"/>
<sequence>MVFIICWMNCTKVKREGEGGNNYKFSFVSISLDLQNLIVNAIKYNLPNGWIKIQAYQQSQTAFICVSNASQDILDCDRENLFDRFYRGDKARSRIVC</sequence>
<dbReference type="EC" id="2.7.13.3" evidence="2"/>
<keyword evidence="4" id="KW-0808">Transferase</keyword>
<evidence type="ECO:0000256" key="3">
    <source>
        <dbReference type="ARBA" id="ARBA00022553"/>
    </source>
</evidence>
<organism evidence="7 8">
    <name type="scientific">Brunnivagina elsteri CCALA 953</name>
    <dbReference type="NCBI Taxonomy" id="987040"/>
    <lineage>
        <taxon>Bacteria</taxon>
        <taxon>Bacillati</taxon>
        <taxon>Cyanobacteriota</taxon>
        <taxon>Cyanophyceae</taxon>
        <taxon>Nostocales</taxon>
        <taxon>Calotrichaceae</taxon>
        <taxon>Brunnivagina</taxon>
    </lineage>
</organism>
<keyword evidence="5" id="KW-0418">Kinase</keyword>
<evidence type="ECO:0000313" key="8">
    <source>
        <dbReference type="Proteomes" id="UP000218238"/>
    </source>
</evidence>
<dbReference type="InterPro" id="IPR050351">
    <property type="entry name" value="BphY/WalK/GraS-like"/>
</dbReference>
<keyword evidence="3" id="KW-0597">Phosphoprotein</keyword>
<dbReference type="Proteomes" id="UP000218238">
    <property type="component" value="Unassembled WGS sequence"/>
</dbReference>
<dbReference type="GO" id="GO:0004721">
    <property type="term" value="F:phosphoprotein phosphatase activity"/>
    <property type="evidence" value="ECO:0007669"/>
    <property type="project" value="TreeGrafter"/>
</dbReference>
<evidence type="ECO:0000313" key="7">
    <source>
        <dbReference type="EMBL" id="PAX60536.1"/>
    </source>
</evidence>
<dbReference type="OrthoDB" id="9763461at2"/>
<evidence type="ECO:0000256" key="5">
    <source>
        <dbReference type="ARBA" id="ARBA00022777"/>
    </source>
</evidence>